<dbReference type="Ensembl" id="ENSDCDT00010029669.1">
    <property type="protein sequence ID" value="ENSDCDP00010024027.1"/>
    <property type="gene ID" value="ENSDCDG00010015180.1"/>
</dbReference>
<dbReference type="Gene3D" id="1.10.238.10">
    <property type="entry name" value="EF-hand"/>
    <property type="match status" value="1"/>
</dbReference>
<evidence type="ECO:0000256" key="3">
    <source>
        <dbReference type="ARBA" id="ARBA00022837"/>
    </source>
</evidence>
<dbReference type="PANTHER" id="PTHR46311">
    <property type="entry name" value="CALCIUM-BINDING PROTEIN 8-RELATED"/>
    <property type="match status" value="1"/>
</dbReference>
<evidence type="ECO:0000256" key="2">
    <source>
        <dbReference type="ARBA" id="ARBA00022737"/>
    </source>
</evidence>
<name>A0AAY4BU20_9TELE</name>
<dbReference type="InterPro" id="IPR011992">
    <property type="entry name" value="EF-hand-dom_pair"/>
</dbReference>
<keyword evidence="1" id="KW-0479">Metal-binding</keyword>
<dbReference type="InterPro" id="IPR002048">
    <property type="entry name" value="EF_hand_dom"/>
</dbReference>
<evidence type="ECO:0000259" key="6">
    <source>
        <dbReference type="PROSITE" id="PS50222"/>
    </source>
</evidence>
<dbReference type="CDD" id="cd00051">
    <property type="entry name" value="EFh"/>
    <property type="match status" value="1"/>
</dbReference>
<dbReference type="GO" id="GO:0005509">
    <property type="term" value="F:calcium ion binding"/>
    <property type="evidence" value="ECO:0007669"/>
    <property type="project" value="InterPro"/>
</dbReference>
<keyword evidence="4" id="KW-0175">Coiled coil</keyword>
<feature type="domain" description="EF-hand" evidence="6">
    <location>
        <begin position="84"/>
        <end position="119"/>
    </location>
</feature>
<dbReference type="Pfam" id="PF13499">
    <property type="entry name" value="EF-hand_7"/>
    <property type="match status" value="1"/>
</dbReference>
<keyword evidence="8" id="KW-1185">Reference proteome</keyword>
<evidence type="ECO:0000313" key="7">
    <source>
        <dbReference type="Ensembl" id="ENSDCDP00010024027.1"/>
    </source>
</evidence>
<gene>
    <name evidence="7" type="primary">CRACR2B</name>
</gene>
<proteinExistence type="predicted"/>
<dbReference type="InterPro" id="IPR018247">
    <property type="entry name" value="EF_Hand_1_Ca_BS"/>
</dbReference>
<organism evidence="7 8">
    <name type="scientific">Denticeps clupeoides</name>
    <name type="common">denticle herring</name>
    <dbReference type="NCBI Taxonomy" id="299321"/>
    <lineage>
        <taxon>Eukaryota</taxon>
        <taxon>Metazoa</taxon>
        <taxon>Chordata</taxon>
        <taxon>Craniata</taxon>
        <taxon>Vertebrata</taxon>
        <taxon>Euteleostomi</taxon>
        <taxon>Actinopterygii</taxon>
        <taxon>Neopterygii</taxon>
        <taxon>Teleostei</taxon>
        <taxon>Clupei</taxon>
        <taxon>Clupeiformes</taxon>
        <taxon>Denticipitoidei</taxon>
        <taxon>Denticipitidae</taxon>
        <taxon>Denticeps</taxon>
    </lineage>
</organism>
<reference evidence="7" key="1">
    <citation type="submission" date="2025-08" db="UniProtKB">
        <authorList>
            <consortium name="Ensembl"/>
        </authorList>
    </citation>
    <scope>IDENTIFICATION</scope>
</reference>
<evidence type="ECO:0000313" key="8">
    <source>
        <dbReference type="Proteomes" id="UP000694580"/>
    </source>
</evidence>
<sequence length="421" mass="48458">MSAWLGDGEVLEAEGSGETSPCSLRLRGSGSPMPPRLRGGGASPRTGHRDGMGRAKELFELCDKEGKGFITKRDMQRLQEELPLSPEQLESVFESLDKDRNGFLTPMEFHTGLGQLDCHGRVLHCTSCLHVPPPGGQEGEQPPVMVGAVKVEGGEIQFSQILVELGAEKIFKDQWELCDLWVQLQTERPQMLSALEELLTHVLTHLQDSLRERESLEQALRRREYDHDRVVRSIYEDMEHQIKEEREKRATQVRSPESSYDHQLQEQLMACEQELEFTLTKQRELENRVAVLTGEQSETRDQNHRLHSVNLQLQEQLDSSRDELQTALSLLEQLQTSLKQQQSRKDRDVLKVSKNMQREKESLLRQLDLLRDMNKRLRDEKDAHQTQKRVSYRQSFQTLPSFPQCTCGLESSPWAWPFLPN</sequence>
<evidence type="ECO:0000256" key="5">
    <source>
        <dbReference type="SAM" id="MobiDB-lite"/>
    </source>
</evidence>
<evidence type="ECO:0000256" key="4">
    <source>
        <dbReference type="SAM" id="Coils"/>
    </source>
</evidence>
<feature type="region of interest" description="Disordered" evidence="5">
    <location>
        <begin position="1"/>
        <end position="50"/>
    </location>
</feature>
<keyword evidence="3" id="KW-0106">Calcium</keyword>
<evidence type="ECO:0000256" key="1">
    <source>
        <dbReference type="ARBA" id="ARBA00022723"/>
    </source>
</evidence>
<keyword evidence="2" id="KW-0677">Repeat</keyword>
<protein>
    <recommendedName>
        <fullName evidence="6">EF-hand domain-containing protein</fullName>
    </recommendedName>
</protein>
<dbReference type="PANTHER" id="PTHR46311:SF3">
    <property type="entry name" value="CALCIUM-BINDING PROTEIN 8"/>
    <property type="match status" value="1"/>
</dbReference>
<dbReference type="GO" id="GO:0032588">
    <property type="term" value="C:trans-Golgi network membrane"/>
    <property type="evidence" value="ECO:0007669"/>
    <property type="project" value="TreeGrafter"/>
</dbReference>
<dbReference type="SUPFAM" id="SSF47473">
    <property type="entry name" value="EF-hand"/>
    <property type="match status" value="1"/>
</dbReference>
<feature type="coiled-coil region" evidence="4">
    <location>
        <begin position="268"/>
        <end position="387"/>
    </location>
</feature>
<dbReference type="PROSITE" id="PS50222">
    <property type="entry name" value="EF_HAND_2"/>
    <property type="match status" value="1"/>
</dbReference>
<dbReference type="GeneTree" id="ENSGT00440000033504"/>
<dbReference type="PROSITE" id="PS00018">
    <property type="entry name" value="EF_HAND_1"/>
    <property type="match status" value="1"/>
</dbReference>
<reference evidence="7" key="2">
    <citation type="submission" date="2025-09" db="UniProtKB">
        <authorList>
            <consortium name="Ensembl"/>
        </authorList>
    </citation>
    <scope>IDENTIFICATION</scope>
</reference>
<dbReference type="InterPro" id="IPR051111">
    <property type="entry name" value="Ca-binding_regulatory"/>
</dbReference>
<dbReference type="AlphaFoldDB" id="A0AAY4BU20"/>
<accession>A0AAY4BU20</accession>
<dbReference type="SMART" id="SM00054">
    <property type="entry name" value="EFh"/>
    <property type="match status" value="2"/>
</dbReference>
<dbReference type="Proteomes" id="UP000694580">
    <property type="component" value="Unplaced"/>
</dbReference>